<name>A0A6M3LC14_9ZZZZ</name>
<sequence length="71" mass="8438">MATKYIVEVPAGIDKRRLERIIMSALWKTQRDRVTREATRRLIEVYEREFNEFCSNVSNEMPHPEVNITQA</sequence>
<evidence type="ECO:0000313" key="1">
    <source>
        <dbReference type="EMBL" id="QJA92260.1"/>
    </source>
</evidence>
<dbReference type="AlphaFoldDB" id="A0A6M3LC14"/>
<dbReference type="EMBL" id="MT143051">
    <property type="protein sequence ID" value="QJA92260.1"/>
    <property type="molecule type" value="Genomic_DNA"/>
</dbReference>
<accession>A0A6M3LC14</accession>
<organism evidence="1">
    <name type="scientific">viral metagenome</name>
    <dbReference type="NCBI Taxonomy" id="1070528"/>
    <lineage>
        <taxon>unclassified sequences</taxon>
        <taxon>metagenomes</taxon>
        <taxon>organismal metagenomes</taxon>
    </lineage>
</organism>
<proteinExistence type="predicted"/>
<reference evidence="1" key="1">
    <citation type="submission" date="2020-03" db="EMBL/GenBank/DDBJ databases">
        <title>The deep terrestrial virosphere.</title>
        <authorList>
            <person name="Holmfeldt K."/>
            <person name="Nilsson E."/>
            <person name="Simone D."/>
            <person name="Lopez-Fernandez M."/>
            <person name="Wu X."/>
            <person name="de Brujin I."/>
            <person name="Lundin D."/>
            <person name="Andersson A."/>
            <person name="Bertilsson S."/>
            <person name="Dopson M."/>
        </authorList>
    </citation>
    <scope>NUCLEOTIDE SEQUENCE</scope>
    <source>
        <strain evidence="1">MM415B04765</strain>
    </source>
</reference>
<protein>
    <submittedName>
        <fullName evidence="1">Uncharacterized protein</fullName>
    </submittedName>
</protein>
<gene>
    <name evidence="1" type="ORF">MM415B04765_0013</name>
</gene>